<evidence type="ECO:0000256" key="5">
    <source>
        <dbReference type="SAM" id="Phobius"/>
    </source>
</evidence>
<dbReference type="Proteomes" id="UP000244978">
    <property type="component" value="Unassembled WGS sequence"/>
</dbReference>
<sequence>MVLGAIDRVGGQVATSRGSEKEARAARERLRVYNARQTVHENTVSRRKRDNVIAVIAGAVVVAIAVAAQVAFFSFGPGASSPDAAPSPSPSSSAPVEGKNVGDVPSPDLAEGRTWTGQLTLNDVALDIELDGAAAPQAVSAFIQGTEDGYFVGKTCHRLTNGGFFVLQCGSADGQGSTDTSFSFGPIENAPADDFYPAGTLAMARVGGDAFSNGRQFFIVYDDTTIPSDAAGGYTVLGKVTGGLDALRAAITDAGVVPGSAETDGSPVIPTTITGLTLN</sequence>
<gene>
    <name evidence="7" type="ORF">DF220_02000</name>
</gene>
<dbReference type="PROSITE" id="PS50072">
    <property type="entry name" value="CSA_PPIASE_2"/>
    <property type="match status" value="1"/>
</dbReference>
<keyword evidence="3 7" id="KW-0413">Isomerase</keyword>
<evidence type="ECO:0000256" key="2">
    <source>
        <dbReference type="ARBA" id="ARBA00023110"/>
    </source>
</evidence>
<dbReference type="InterPro" id="IPR029000">
    <property type="entry name" value="Cyclophilin-like_dom_sf"/>
</dbReference>
<feature type="region of interest" description="Disordered" evidence="4">
    <location>
        <begin position="79"/>
        <end position="111"/>
    </location>
</feature>
<reference evidence="8" key="1">
    <citation type="submission" date="2018-04" db="EMBL/GenBank/DDBJ databases">
        <authorList>
            <person name="Liu S."/>
            <person name="Wang Z."/>
            <person name="Li J."/>
        </authorList>
    </citation>
    <scope>NUCLEOTIDE SEQUENCE [LARGE SCALE GENOMIC DNA]</scope>
    <source>
        <strain evidence="8">S1194</strain>
    </source>
</reference>
<keyword evidence="5" id="KW-1133">Transmembrane helix</keyword>
<dbReference type="InterPro" id="IPR044665">
    <property type="entry name" value="E_coli_cyclophilin_A-like"/>
</dbReference>
<dbReference type="EMBL" id="QEEX01000001">
    <property type="protein sequence ID" value="PWB98385.1"/>
    <property type="molecule type" value="Genomic_DNA"/>
</dbReference>
<evidence type="ECO:0000259" key="6">
    <source>
        <dbReference type="PROSITE" id="PS50072"/>
    </source>
</evidence>
<comment type="caution">
    <text evidence="7">The sequence shown here is derived from an EMBL/GenBank/DDBJ whole genome shotgun (WGS) entry which is preliminary data.</text>
</comment>
<dbReference type="OrthoDB" id="5507614at2"/>
<evidence type="ECO:0000313" key="7">
    <source>
        <dbReference type="EMBL" id="PWB98385.1"/>
    </source>
</evidence>
<feature type="transmembrane region" description="Helical" evidence="5">
    <location>
        <begin position="52"/>
        <end position="75"/>
    </location>
</feature>
<accession>A0A2U1T3C8</accession>
<evidence type="ECO:0000313" key="8">
    <source>
        <dbReference type="Proteomes" id="UP000244978"/>
    </source>
</evidence>
<name>A0A2U1T3C8_9MICO</name>
<dbReference type="AlphaFoldDB" id="A0A2U1T3C8"/>
<proteinExistence type="predicted"/>
<dbReference type="EC" id="5.2.1.8" evidence="1"/>
<protein>
    <recommendedName>
        <fullName evidence="1">peptidylprolyl isomerase</fullName>
        <ecNumber evidence="1">5.2.1.8</ecNumber>
    </recommendedName>
</protein>
<evidence type="ECO:0000256" key="3">
    <source>
        <dbReference type="ARBA" id="ARBA00023235"/>
    </source>
</evidence>
<organism evidence="7 8">
    <name type="scientific">Homoserinimonas hongtaonis</name>
    <dbReference type="NCBI Taxonomy" id="2079791"/>
    <lineage>
        <taxon>Bacteria</taxon>
        <taxon>Bacillati</taxon>
        <taxon>Actinomycetota</taxon>
        <taxon>Actinomycetes</taxon>
        <taxon>Micrococcales</taxon>
        <taxon>Microbacteriaceae</taxon>
        <taxon>Homoserinimonas</taxon>
    </lineage>
</organism>
<keyword evidence="5" id="KW-0812">Transmembrane</keyword>
<feature type="compositionally biased region" description="Low complexity" evidence="4">
    <location>
        <begin position="79"/>
        <end position="95"/>
    </location>
</feature>
<dbReference type="SUPFAM" id="SSF50891">
    <property type="entry name" value="Cyclophilin-like"/>
    <property type="match status" value="1"/>
</dbReference>
<dbReference type="KEGG" id="salc:C2138_06845"/>
<dbReference type="PANTHER" id="PTHR43246">
    <property type="entry name" value="PEPTIDYL-PROLYL CIS-TRANS ISOMERASE CYP38, CHLOROPLASTIC"/>
    <property type="match status" value="1"/>
</dbReference>
<dbReference type="Gene3D" id="2.40.100.10">
    <property type="entry name" value="Cyclophilin-like"/>
    <property type="match status" value="1"/>
</dbReference>
<feature type="domain" description="PPIase cyclophilin-type" evidence="6">
    <location>
        <begin position="126"/>
        <end position="278"/>
    </location>
</feature>
<keyword evidence="5" id="KW-0472">Membrane</keyword>
<keyword evidence="8" id="KW-1185">Reference proteome</keyword>
<evidence type="ECO:0000256" key="1">
    <source>
        <dbReference type="ARBA" id="ARBA00013194"/>
    </source>
</evidence>
<dbReference type="Pfam" id="PF00160">
    <property type="entry name" value="Pro_isomerase"/>
    <property type="match status" value="1"/>
</dbReference>
<dbReference type="GO" id="GO:0003755">
    <property type="term" value="F:peptidyl-prolyl cis-trans isomerase activity"/>
    <property type="evidence" value="ECO:0007669"/>
    <property type="project" value="UniProtKB-KW"/>
</dbReference>
<keyword evidence="2" id="KW-0697">Rotamase</keyword>
<dbReference type="InterPro" id="IPR002130">
    <property type="entry name" value="Cyclophilin-type_PPIase_dom"/>
</dbReference>
<evidence type="ECO:0000256" key="4">
    <source>
        <dbReference type="SAM" id="MobiDB-lite"/>
    </source>
</evidence>